<proteinExistence type="predicted"/>
<protein>
    <submittedName>
        <fullName evidence="1">Uncharacterized protein</fullName>
    </submittedName>
</protein>
<gene>
    <name evidence="1" type="ORF">MNEG_8001</name>
</gene>
<dbReference type="AlphaFoldDB" id="A0A0D2JL35"/>
<reference evidence="1 2" key="1">
    <citation type="journal article" date="2013" name="BMC Genomics">
        <title>Reconstruction of the lipid metabolism for the microalga Monoraphidium neglectum from its genome sequence reveals characteristics suitable for biofuel production.</title>
        <authorList>
            <person name="Bogen C."/>
            <person name="Al-Dilaimi A."/>
            <person name="Albersmeier A."/>
            <person name="Wichmann J."/>
            <person name="Grundmann M."/>
            <person name="Rupp O."/>
            <person name="Lauersen K.J."/>
            <person name="Blifernez-Klassen O."/>
            <person name="Kalinowski J."/>
            <person name="Goesmann A."/>
            <person name="Mussgnug J.H."/>
            <person name="Kruse O."/>
        </authorList>
    </citation>
    <scope>NUCLEOTIDE SEQUENCE [LARGE SCALE GENOMIC DNA]</scope>
    <source>
        <strain evidence="1 2">SAG 48.87</strain>
    </source>
</reference>
<dbReference type="EMBL" id="KK101693">
    <property type="protein sequence ID" value="KIY99962.1"/>
    <property type="molecule type" value="Genomic_DNA"/>
</dbReference>
<dbReference type="Proteomes" id="UP000054498">
    <property type="component" value="Unassembled WGS sequence"/>
</dbReference>
<organism evidence="1 2">
    <name type="scientific">Monoraphidium neglectum</name>
    <dbReference type="NCBI Taxonomy" id="145388"/>
    <lineage>
        <taxon>Eukaryota</taxon>
        <taxon>Viridiplantae</taxon>
        <taxon>Chlorophyta</taxon>
        <taxon>core chlorophytes</taxon>
        <taxon>Chlorophyceae</taxon>
        <taxon>CS clade</taxon>
        <taxon>Sphaeropleales</taxon>
        <taxon>Selenastraceae</taxon>
        <taxon>Monoraphidium</taxon>
    </lineage>
</organism>
<sequence>MKAGQLAWHLSGLLVRYLSDRALFCGVRSLALLQTYTSGAWTFTRTIPVYPPDTAITNGDQAATLPITGPGAAQPPDASLPRINSLLDLMTPDDISGLQTEDVVDCYFSPETGTGATSVVIAPANGGVPMILLTTDNVKIMYVQGDDVLAHPAAFNPAAACWRRMSKAECCYAYAPWIDLARHLAGRLPLPPGQDLALPTGVLVISKSGPGKGALKRSLEVEYRPAGRQAGPRHGGSARRALAGHYRTAAETLLAAHAARGQLMGLACGLLDRPFFSSDEIAREARA</sequence>
<dbReference type="GeneID" id="25740877"/>
<name>A0A0D2JL35_9CHLO</name>
<accession>A0A0D2JL35</accession>
<keyword evidence="2" id="KW-1185">Reference proteome</keyword>
<evidence type="ECO:0000313" key="1">
    <source>
        <dbReference type="EMBL" id="KIY99962.1"/>
    </source>
</evidence>
<evidence type="ECO:0000313" key="2">
    <source>
        <dbReference type="Proteomes" id="UP000054498"/>
    </source>
</evidence>
<dbReference type="RefSeq" id="XP_013898982.1">
    <property type="nucleotide sequence ID" value="XM_014043528.1"/>
</dbReference>
<dbReference type="KEGG" id="mng:MNEG_8001"/>